<keyword evidence="2" id="KW-1185">Reference proteome</keyword>
<name>A0AAD9XYS2_COLKA</name>
<dbReference type="SUPFAM" id="SSF52047">
    <property type="entry name" value="RNI-like"/>
    <property type="match status" value="1"/>
</dbReference>
<accession>A0AAD9XYS2</accession>
<evidence type="ECO:0000313" key="1">
    <source>
        <dbReference type="EMBL" id="KAK2730740.1"/>
    </source>
</evidence>
<sequence>MKGNISRLPNELICCIVKCANDDPYESKRDLLSLCLLNRHMYLFAQLELYREVEVRSMKAYALLTRSFIENPGLRKYVREAHISVDGHRYDTWAGHFQSWANEKLDMTRLCDTDRSLVILCKTLCSTGSSKENSRSVLALLLTFLDRAEEVRLEINGYCRPPTRVLIAYLDLLSSSLPSASPASSSSSVAIAPRRALFPSLRSFWITGSSLQTYADVVFGQSISILTPLLSAANLTDLRVIGDARIWDALGDSNVANVQLPLKTITLDSSTADGSGLCYLLKRCPNLRRLKVFIKSPRQNGTMDINTVLPEACPQLKELSLNIQGYSRFFKHTGWASSPAQQLTCLPQMHNLKELRISLDCFFNTPANIELMGSNFPDMLPPRLEKIFIDATWSLLAVHGRITASHPQVVVYKKGIEKIITTLCTASKSQLPCLKVIALGAKYGKPKQWTRDARRLLGGTNVKLKLATGNHTGQLWHATWKQMLAV</sequence>
<gene>
    <name evidence="1" type="ORF">CKAH01_09363</name>
</gene>
<protein>
    <submittedName>
        <fullName evidence="1">Uncharacterized protein</fullName>
    </submittedName>
</protein>
<dbReference type="Gene3D" id="3.80.10.10">
    <property type="entry name" value="Ribonuclease Inhibitor"/>
    <property type="match status" value="1"/>
</dbReference>
<proteinExistence type="predicted"/>
<dbReference type="InterPro" id="IPR032675">
    <property type="entry name" value="LRR_dom_sf"/>
</dbReference>
<dbReference type="Proteomes" id="UP001281614">
    <property type="component" value="Unassembled WGS sequence"/>
</dbReference>
<comment type="caution">
    <text evidence="1">The sequence shown here is derived from an EMBL/GenBank/DDBJ whole genome shotgun (WGS) entry which is preliminary data.</text>
</comment>
<evidence type="ECO:0000313" key="2">
    <source>
        <dbReference type="Proteomes" id="UP001281614"/>
    </source>
</evidence>
<organism evidence="1 2">
    <name type="scientific">Colletotrichum kahawae</name>
    <name type="common">Coffee berry disease fungus</name>
    <dbReference type="NCBI Taxonomy" id="34407"/>
    <lineage>
        <taxon>Eukaryota</taxon>
        <taxon>Fungi</taxon>
        <taxon>Dikarya</taxon>
        <taxon>Ascomycota</taxon>
        <taxon>Pezizomycotina</taxon>
        <taxon>Sordariomycetes</taxon>
        <taxon>Hypocreomycetidae</taxon>
        <taxon>Glomerellales</taxon>
        <taxon>Glomerellaceae</taxon>
        <taxon>Colletotrichum</taxon>
        <taxon>Colletotrichum gloeosporioides species complex</taxon>
    </lineage>
</organism>
<reference evidence="1" key="1">
    <citation type="submission" date="2023-02" db="EMBL/GenBank/DDBJ databases">
        <title>Colletotrichum kahawae CIFC_Que2 genome sequencing and assembly.</title>
        <authorList>
            <person name="Baroncelli R."/>
        </authorList>
    </citation>
    <scope>NUCLEOTIDE SEQUENCE</scope>
    <source>
        <strain evidence="1">CIFC_Que2</strain>
    </source>
</reference>
<dbReference type="EMBL" id="VYYT01000643">
    <property type="protein sequence ID" value="KAK2730740.1"/>
    <property type="molecule type" value="Genomic_DNA"/>
</dbReference>
<dbReference type="AlphaFoldDB" id="A0AAD9XYS2"/>